<feature type="compositionally biased region" description="Polar residues" evidence="1">
    <location>
        <begin position="350"/>
        <end position="359"/>
    </location>
</feature>
<feature type="compositionally biased region" description="Basic residues" evidence="1">
    <location>
        <begin position="1"/>
        <end position="10"/>
    </location>
</feature>
<reference evidence="2" key="1">
    <citation type="journal article" date="2020" name="Nature">
        <title>Giant virus diversity and host interactions through global metagenomics.</title>
        <authorList>
            <person name="Schulz F."/>
            <person name="Roux S."/>
            <person name="Paez-Espino D."/>
            <person name="Jungbluth S."/>
            <person name="Walsh D.A."/>
            <person name="Denef V.J."/>
            <person name="McMahon K.D."/>
            <person name="Konstantinidis K.T."/>
            <person name="Eloe-Fadrosh E.A."/>
            <person name="Kyrpides N.C."/>
            <person name="Woyke T."/>
        </authorList>
    </citation>
    <scope>NUCLEOTIDE SEQUENCE</scope>
    <source>
        <strain evidence="2">GVMAG-M-3300023174-3</strain>
    </source>
</reference>
<evidence type="ECO:0000256" key="1">
    <source>
        <dbReference type="SAM" id="MobiDB-lite"/>
    </source>
</evidence>
<proteinExistence type="predicted"/>
<dbReference type="EMBL" id="MN739646">
    <property type="protein sequence ID" value="QHT17848.1"/>
    <property type="molecule type" value="Genomic_DNA"/>
</dbReference>
<protein>
    <submittedName>
        <fullName evidence="2">Uncharacterized protein</fullName>
    </submittedName>
</protein>
<name>A0A6C0DLM1_9ZZZZ</name>
<feature type="compositionally biased region" description="Polar residues" evidence="1">
    <location>
        <begin position="11"/>
        <end position="20"/>
    </location>
</feature>
<evidence type="ECO:0000313" key="2">
    <source>
        <dbReference type="EMBL" id="QHT17848.1"/>
    </source>
</evidence>
<feature type="region of interest" description="Disordered" evidence="1">
    <location>
        <begin position="318"/>
        <end position="399"/>
    </location>
</feature>
<accession>A0A6C0DLM1</accession>
<organism evidence="2">
    <name type="scientific">viral metagenome</name>
    <dbReference type="NCBI Taxonomy" id="1070528"/>
    <lineage>
        <taxon>unclassified sequences</taxon>
        <taxon>metagenomes</taxon>
        <taxon>organismal metagenomes</taxon>
    </lineage>
</organism>
<dbReference type="AlphaFoldDB" id="A0A6C0DLM1"/>
<sequence>MKPNTQKRNRSNTYGSNVSKNRTKKFGGIKRKRSVYQPEKKNVLFAKKWALRSMRDVMGRKHVRKAILQQFVPNIKNLDHSETFDGFRDAEDPSLYKNKESQILAYCEKIRTIQPYVVFTASNILFDDLDEHGKQDTQTHYQCFYVDNANKILYVFDPSRTADGKEGIYEPQITKKTVGKFFRSKKYEVVYVRPTHPAQMYDSDVFCQTWSLYLLIQFFKHDCEKKTVLSVPEKMVDKYAVIIDFYHKILDTIPEVKNELVWAYQEDLKNQDHVDEILADGGTKHTIQDMLKQNPYRTIKSMNAKHLFTDEDRKKIEELTEEEETRSPPEFVHSPTLPTEDTRSPPKSVYSRTLPTEETQQPDDHARMSETMSQDSADEDSDDPASTTAKTYKPWWWPW</sequence>
<feature type="region of interest" description="Disordered" evidence="1">
    <location>
        <begin position="1"/>
        <end position="24"/>
    </location>
</feature>